<dbReference type="PANTHER" id="PTHR46481:SF10">
    <property type="entry name" value="ZINC FINGER BED DOMAIN-CONTAINING PROTEIN 39"/>
    <property type="match status" value="1"/>
</dbReference>
<evidence type="ECO:0000256" key="1">
    <source>
        <dbReference type="ARBA" id="ARBA00004123"/>
    </source>
</evidence>
<dbReference type="WBParaSite" id="PSU_v2.g9070.t1">
    <property type="protein sequence ID" value="PSU_v2.g9070.t1"/>
    <property type="gene ID" value="PSU_v2.g9070"/>
</dbReference>
<evidence type="ECO:0000259" key="6">
    <source>
        <dbReference type="Pfam" id="PF05699"/>
    </source>
</evidence>
<dbReference type="PANTHER" id="PTHR46481">
    <property type="entry name" value="ZINC FINGER BED DOMAIN-CONTAINING PROTEIN 4"/>
    <property type="match status" value="1"/>
</dbReference>
<dbReference type="GO" id="GO:0005634">
    <property type="term" value="C:nucleus"/>
    <property type="evidence" value="ECO:0007669"/>
    <property type="project" value="UniProtKB-SubCell"/>
</dbReference>
<dbReference type="Proteomes" id="UP000887577">
    <property type="component" value="Unplaced"/>
</dbReference>
<evidence type="ECO:0000256" key="5">
    <source>
        <dbReference type="ARBA" id="ARBA00023242"/>
    </source>
</evidence>
<proteinExistence type="predicted"/>
<feature type="domain" description="HAT C-terminal dimerisation" evidence="6">
    <location>
        <begin position="152"/>
        <end position="227"/>
    </location>
</feature>
<dbReference type="InterPro" id="IPR052035">
    <property type="entry name" value="ZnF_BED_domain_contain"/>
</dbReference>
<keyword evidence="4" id="KW-0862">Zinc</keyword>
<evidence type="ECO:0000313" key="7">
    <source>
        <dbReference type="Proteomes" id="UP000887577"/>
    </source>
</evidence>
<keyword evidence="2" id="KW-0479">Metal-binding</keyword>
<reference evidence="8" key="1">
    <citation type="submission" date="2022-11" db="UniProtKB">
        <authorList>
            <consortium name="WormBaseParasite"/>
        </authorList>
    </citation>
    <scope>IDENTIFICATION</scope>
</reference>
<evidence type="ECO:0000313" key="8">
    <source>
        <dbReference type="WBParaSite" id="PSU_v2.g9070.t1"/>
    </source>
</evidence>
<sequence length="236" mass="27366">MHSKTPPEIEQFLKWLLKFLLHFETAIRTLEADKTPTLNLVLPVIKDLENSLIAAAESDDHLKASLGTSALKVLEYKKPTMIHETHAFALILDPLNNRKISQLEDYKTYQRKFEAKVKSISDLANVDDDRNENYNNPFIDAEYLTDKNYEIELKLYYQEKPDAENYDLLDWWRKNQNRFPNLAKLASQVLSIPASSASVERLFSTLNLMTPAERSSICPETLKNLILYRAIDLYEK</sequence>
<name>A0A914ZAX4_9BILA</name>
<dbReference type="InterPro" id="IPR008906">
    <property type="entry name" value="HATC_C_dom"/>
</dbReference>
<accession>A0A914ZAX4</accession>
<dbReference type="Pfam" id="PF05699">
    <property type="entry name" value="Dimer_Tnp_hAT"/>
    <property type="match status" value="1"/>
</dbReference>
<dbReference type="GO" id="GO:0008270">
    <property type="term" value="F:zinc ion binding"/>
    <property type="evidence" value="ECO:0007669"/>
    <property type="project" value="UniProtKB-KW"/>
</dbReference>
<dbReference type="InterPro" id="IPR012337">
    <property type="entry name" value="RNaseH-like_sf"/>
</dbReference>
<protein>
    <submittedName>
        <fullName evidence="8">HAT C-terminal dimerisation domain-containing protein</fullName>
    </submittedName>
</protein>
<evidence type="ECO:0000256" key="4">
    <source>
        <dbReference type="ARBA" id="ARBA00022833"/>
    </source>
</evidence>
<keyword evidence="3" id="KW-0863">Zinc-finger</keyword>
<keyword evidence="7" id="KW-1185">Reference proteome</keyword>
<evidence type="ECO:0000256" key="3">
    <source>
        <dbReference type="ARBA" id="ARBA00022771"/>
    </source>
</evidence>
<dbReference type="GO" id="GO:0046983">
    <property type="term" value="F:protein dimerization activity"/>
    <property type="evidence" value="ECO:0007669"/>
    <property type="project" value="InterPro"/>
</dbReference>
<comment type="subcellular location">
    <subcellularLocation>
        <location evidence="1">Nucleus</location>
    </subcellularLocation>
</comment>
<dbReference type="AlphaFoldDB" id="A0A914ZAX4"/>
<keyword evidence="5" id="KW-0539">Nucleus</keyword>
<organism evidence="7 8">
    <name type="scientific">Panagrolaimus superbus</name>
    <dbReference type="NCBI Taxonomy" id="310955"/>
    <lineage>
        <taxon>Eukaryota</taxon>
        <taxon>Metazoa</taxon>
        <taxon>Ecdysozoa</taxon>
        <taxon>Nematoda</taxon>
        <taxon>Chromadorea</taxon>
        <taxon>Rhabditida</taxon>
        <taxon>Tylenchina</taxon>
        <taxon>Panagrolaimomorpha</taxon>
        <taxon>Panagrolaimoidea</taxon>
        <taxon>Panagrolaimidae</taxon>
        <taxon>Panagrolaimus</taxon>
    </lineage>
</organism>
<dbReference type="SUPFAM" id="SSF53098">
    <property type="entry name" value="Ribonuclease H-like"/>
    <property type="match status" value="1"/>
</dbReference>
<evidence type="ECO:0000256" key="2">
    <source>
        <dbReference type="ARBA" id="ARBA00022723"/>
    </source>
</evidence>